<dbReference type="InterPro" id="IPR012910">
    <property type="entry name" value="Plug_dom"/>
</dbReference>
<dbReference type="GO" id="GO:0044718">
    <property type="term" value="P:siderophore transmembrane transport"/>
    <property type="evidence" value="ECO:0007669"/>
    <property type="project" value="TreeGrafter"/>
</dbReference>
<keyword evidence="4 10" id="KW-0812">Transmembrane</keyword>
<evidence type="ECO:0000256" key="1">
    <source>
        <dbReference type="ARBA" id="ARBA00004571"/>
    </source>
</evidence>
<dbReference type="GO" id="GO:0015344">
    <property type="term" value="F:siderophore uptake transmembrane transporter activity"/>
    <property type="evidence" value="ECO:0007669"/>
    <property type="project" value="TreeGrafter"/>
</dbReference>
<comment type="caution">
    <text evidence="15">The sequence shown here is derived from an EMBL/GenBank/DDBJ whole genome shotgun (WGS) entry which is preliminary data.</text>
</comment>
<keyword evidence="5 12" id="KW-0732">Signal</keyword>
<dbReference type="PANTHER" id="PTHR30069:SF29">
    <property type="entry name" value="HEMOGLOBIN AND HEMOGLOBIN-HAPTOGLOBIN-BINDING PROTEIN 1-RELATED"/>
    <property type="match status" value="1"/>
</dbReference>
<keyword evidence="16" id="KW-1185">Reference proteome</keyword>
<evidence type="ECO:0000313" key="16">
    <source>
        <dbReference type="Proteomes" id="UP000186720"/>
    </source>
</evidence>
<evidence type="ECO:0000256" key="10">
    <source>
        <dbReference type="PROSITE-ProRule" id="PRU01360"/>
    </source>
</evidence>
<dbReference type="Gene3D" id="2.60.40.1120">
    <property type="entry name" value="Carboxypeptidase-like, regulatory domain"/>
    <property type="match status" value="1"/>
</dbReference>
<evidence type="ECO:0000313" key="15">
    <source>
        <dbReference type="EMBL" id="OKS89140.1"/>
    </source>
</evidence>
<dbReference type="Pfam" id="PF13715">
    <property type="entry name" value="CarbopepD_reg_2"/>
    <property type="match status" value="1"/>
</dbReference>
<evidence type="ECO:0000256" key="12">
    <source>
        <dbReference type="SAM" id="SignalP"/>
    </source>
</evidence>
<comment type="subcellular location">
    <subcellularLocation>
        <location evidence="1 10">Cell outer membrane</location>
        <topology evidence="1 10">Multi-pass membrane protein</topology>
    </subcellularLocation>
</comment>
<dbReference type="STRING" id="1302689.RG47T_4621"/>
<dbReference type="Gene3D" id="2.40.170.20">
    <property type="entry name" value="TonB-dependent receptor, beta-barrel domain"/>
    <property type="match status" value="1"/>
</dbReference>
<keyword evidence="3 10" id="KW-1134">Transmembrane beta strand</keyword>
<feature type="domain" description="TonB-dependent receptor plug" evidence="14">
    <location>
        <begin position="116"/>
        <end position="237"/>
    </location>
</feature>
<dbReference type="Pfam" id="PF07715">
    <property type="entry name" value="Plug"/>
    <property type="match status" value="1"/>
</dbReference>
<evidence type="ECO:0000256" key="11">
    <source>
        <dbReference type="RuleBase" id="RU003357"/>
    </source>
</evidence>
<organism evidence="15 16">
    <name type="scientific">Mucilaginibacter polytrichastri</name>
    <dbReference type="NCBI Taxonomy" id="1302689"/>
    <lineage>
        <taxon>Bacteria</taxon>
        <taxon>Pseudomonadati</taxon>
        <taxon>Bacteroidota</taxon>
        <taxon>Sphingobacteriia</taxon>
        <taxon>Sphingobacteriales</taxon>
        <taxon>Sphingobacteriaceae</taxon>
        <taxon>Mucilaginibacter</taxon>
    </lineage>
</organism>
<dbReference type="SUPFAM" id="SSF56935">
    <property type="entry name" value="Porins"/>
    <property type="match status" value="1"/>
</dbReference>
<dbReference type="InterPro" id="IPR000531">
    <property type="entry name" value="Beta-barrel_TonB"/>
</dbReference>
<keyword evidence="8" id="KW-0675">Receptor</keyword>
<evidence type="ECO:0000256" key="9">
    <source>
        <dbReference type="ARBA" id="ARBA00023237"/>
    </source>
</evidence>
<gene>
    <name evidence="15" type="ORF">RG47T_4621</name>
</gene>
<name>A0A1Q6A552_9SPHI</name>
<evidence type="ECO:0000259" key="13">
    <source>
        <dbReference type="Pfam" id="PF00593"/>
    </source>
</evidence>
<reference evidence="15 16" key="1">
    <citation type="submission" date="2016-11" db="EMBL/GenBank/DDBJ databases">
        <title>Whole Genome Sequencing of Mucilaginibacter polytrichastri RG4-7(T) isolated from the moss sample.</title>
        <authorList>
            <person name="Li Y."/>
        </authorList>
    </citation>
    <scope>NUCLEOTIDE SEQUENCE [LARGE SCALE GENOMIC DNA]</scope>
    <source>
        <strain evidence="15 16">RG4-7</strain>
    </source>
</reference>
<dbReference type="InterPro" id="IPR023996">
    <property type="entry name" value="TonB-dep_OMP_SusC/RagA"/>
</dbReference>
<proteinExistence type="inferred from homology"/>
<dbReference type="GO" id="GO:0009279">
    <property type="term" value="C:cell outer membrane"/>
    <property type="evidence" value="ECO:0007669"/>
    <property type="project" value="UniProtKB-SubCell"/>
</dbReference>
<keyword evidence="7 10" id="KW-0472">Membrane</keyword>
<keyword evidence="9 10" id="KW-0998">Cell outer membrane</keyword>
<dbReference type="Gene3D" id="2.170.130.10">
    <property type="entry name" value="TonB-dependent receptor, plug domain"/>
    <property type="match status" value="1"/>
</dbReference>
<keyword evidence="6 11" id="KW-0798">TonB box</keyword>
<protein>
    <recommendedName>
        <fullName evidence="17">TonB-dependent receptor plug domain-containing protein</fullName>
    </recommendedName>
</protein>
<dbReference type="RefSeq" id="WP_074491935.1">
    <property type="nucleotide sequence ID" value="NZ_FPAM01000007.1"/>
</dbReference>
<dbReference type="InterPro" id="IPR036942">
    <property type="entry name" value="Beta-barrel_TonB_sf"/>
</dbReference>
<dbReference type="InterPro" id="IPR008969">
    <property type="entry name" value="CarboxyPept-like_regulatory"/>
</dbReference>
<feature type="domain" description="TonB-dependent receptor-like beta-barrel" evidence="13">
    <location>
        <begin position="394"/>
        <end position="993"/>
    </location>
</feature>
<accession>A0A1Q6A552</accession>
<evidence type="ECO:0000256" key="2">
    <source>
        <dbReference type="ARBA" id="ARBA00022448"/>
    </source>
</evidence>
<evidence type="ECO:0000256" key="6">
    <source>
        <dbReference type="ARBA" id="ARBA00023077"/>
    </source>
</evidence>
<comment type="similarity">
    <text evidence="10 11">Belongs to the TonB-dependent receptor family.</text>
</comment>
<dbReference type="SUPFAM" id="SSF49464">
    <property type="entry name" value="Carboxypeptidase regulatory domain-like"/>
    <property type="match status" value="1"/>
</dbReference>
<sequence>MKKLLLLSLSFLLISVTQIYAQNRTVTGTVTSKDDGLPIPGASVKLQGAKTGTITSSDGKYSLQAKPGDVLVFSFIGYSTTSKTIGASGTVNATLTVDSKQLSEVVVTSFGIERSKKSLGYSTTNISATSMTATQNTNFTNSLEAKVPGVQVSGSGGAFTGSSILIRGNVTFTGNNQPLIVVDGLPIDNGGGNSPLQSGPSVSNRGIDLNPEDIETTTVLKGAAATVLYGSRAASGAILITTKKGTKGAKAQIEYSGSYGIGNPDRLPNYQNTYGQGNNGVYNNTLNTSWGPEMKGQLVTNFFGNQEALVAYPNNVKDFFVTAKNVQNNISLNGGNDKTTYRVSYGNDYNTYVIDNNTLRRNNITANVRTEITPKLRVGTSFSYINNISSRTQQGNQLSNPLFRAWFTPRSYNLQGLPYENADGTQNYYGTTDNPYWTINHNKYHDETNRILGNVDLTYDILSWLNADLKVGEDYYGTNNNSIDDIGNKGGGNTGGSSVGVGGVGFNQNTYRNTDAYFTLNGTRNYGDFNFALTLGSEMLDNYQNYNQQYGYTLSVPGFDNLSNASTYVPTNASYHYRIFGVFGDFVVDYKKWLTLNVKSRNDWNSTLAPGKQSIFYPAAALSFLLTDAIPSLKSNTVNQIKLRANYGRVGKGPTDFLYSTSNRTYLAAGSSDGFGPTISFPFNGTSGFGINTIAGNPNLTPEFTTEIEFGGEFGFFNNRLTIDGSYYTRKSKDLILQVPVSNASGLGAFTQNAGSIKTNGVEFAINGTPIKSRDFSWNIGTTFTHFVSTVQSLAPGVSNIFLGGFTTPNIRLVAGDQYGQIYGSAYQRDANGQMIIGANGLPKVTTDVQKIGNPNPKYILGINNTFAYKGINLYFLFDIKKGGDLYSRNYADVQRNGVAAETATYPRFNADGSVNKPYIFQGVLANGQANTTYVSAQNYYGNSGKYVAAEGYIYDTSWFRLRELNLSYSLPKGMLDHSPFGRASIGVYGRNLFLITPHFRHFDPEQNALGINNAQGLEFNSLPSLREIGVNLRFTL</sequence>
<feature type="chain" id="PRO_5010326689" description="TonB-dependent receptor plug domain-containing protein" evidence="12">
    <location>
        <begin position="22"/>
        <end position="1037"/>
    </location>
</feature>
<evidence type="ECO:0000256" key="4">
    <source>
        <dbReference type="ARBA" id="ARBA00022692"/>
    </source>
</evidence>
<dbReference type="PROSITE" id="PS52016">
    <property type="entry name" value="TONB_DEPENDENT_REC_3"/>
    <property type="match status" value="1"/>
</dbReference>
<dbReference type="InterPro" id="IPR037066">
    <property type="entry name" value="Plug_dom_sf"/>
</dbReference>
<dbReference type="InterPro" id="IPR039426">
    <property type="entry name" value="TonB-dep_rcpt-like"/>
</dbReference>
<evidence type="ECO:0000259" key="14">
    <source>
        <dbReference type="Pfam" id="PF07715"/>
    </source>
</evidence>
<dbReference type="Pfam" id="PF00593">
    <property type="entry name" value="TonB_dep_Rec_b-barrel"/>
    <property type="match status" value="1"/>
</dbReference>
<evidence type="ECO:0000256" key="3">
    <source>
        <dbReference type="ARBA" id="ARBA00022452"/>
    </source>
</evidence>
<keyword evidence="2 10" id="KW-0813">Transport</keyword>
<dbReference type="OrthoDB" id="9768177at2"/>
<evidence type="ECO:0008006" key="17">
    <source>
        <dbReference type="Google" id="ProtNLM"/>
    </source>
</evidence>
<evidence type="ECO:0000256" key="5">
    <source>
        <dbReference type="ARBA" id="ARBA00022729"/>
    </source>
</evidence>
<dbReference type="PANTHER" id="PTHR30069">
    <property type="entry name" value="TONB-DEPENDENT OUTER MEMBRANE RECEPTOR"/>
    <property type="match status" value="1"/>
</dbReference>
<dbReference type="Proteomes" id="UP000186720">
    <property type="component" value="Unassembled WGS sequence"/>
</dbReference>
<dbReference type="NCBIfam" id="TIGR04056">
    <property type="entry name" value="OMP_RagA_SusC"/>
    <property type="match status" value="1"/>
</dbReference>
<evidence type="ECO:0000256" key="7">
    <source>
        <dbReference type="ARBA" id="ARBA00023136"/>
    </source>
</evidence>
<feature type="signal peptide" evidence="12">
    <location>
        <begin position="1"/>
        <end position="21"/>
    </location>
</feature>
<evidence type="ECO:0000256" key="8">
    <source>
        <dbReference type="ARBA" id="ARBA00023170"/>
    </source>
</evidence>
<dbReference type="AlphaFoldDB" id="A0A1Q6A552"/>
<dbReference type="EMBL" id="MPPL01000001">
    <property type="protein sequence ID" value="OKS89140.1"/>
    <property type="molecule type" value="Genomic_DNA"/>
</dbReference>